<reference evidence="2" key="1">
    <citation type="journal article" date="2023" name="Comput. Struct. Biotechnol. J.">
        <title>Discovery of a novel marine Bacteroidetes with a rich repertoire of carbohydrate-active enzymes.</title>
        <authorList>
            <person name="Chen B."/>
            <person name="Liu G."/>
            <person name="Chen Q."/>
            <person name="Wang H."/>
            <person name="Liu L."/>
            <person name="Tang K."/>
        </authorList>
    </citation>
    <scope>NUCLEOTIDE SEQUENCE</scope>
    <source>
        <strain evidence="2">TK19036</strain>
    </source>
</reference>
<protein>
    <submittedName>
        <fullName evidence="2">tRNA (Adenosine(37)-N6)-threonylcarbamoyltransferase complex dimerization subunit type 1 TsaB</fullName>
        <ecNumber evidence="2">2.3.1.234</ecNumber>
    </submittedName>
</protein>
<organism evidence="2">
    <name type="scientific">Roseihalotalea indica</name>
    <dbReference type="NCBI Taxonomy" id="2867963"/>
    <lineage>
        <taxon>Bacteria</taxon>
        <taxon>Pseudomonadati</taxon>
        <taxon>Bacteroidota</taxon>
        <taxon>Cytophagia</taxon>
        <taxon>Cytophagales</taxon>
        <taxon>Catalimonadaceae</taxon>
        <taxon>Roseihalotalea</taxon>
    </lineage>
</organism>
<keyword evidence="2" id="KW-0808">Transferase</keyword>
<proteinExistence type="predicted"/>
<dbReference type="CDD" id="cd24032">
    <property type="entry name" value="ASKHA_NBD_TsaB"/>
    <property type="match status" value="1"/>
</dbReference>
<dbReference type="PANTHER" id="PTHR11735">
    <property type="entry name" value="TRNA N6-ADENOSINE THREONYLCARBAMOYLTRANSFERASE"/>
    <property type="match status" value="1"/>
</dbReference>
<name>A0AA49JK43_9BACT</name>
<dbReference type="Gene3D" id="3.30.420.40">
    <property type="match status" value="2"/>
</dbReference>
<evidence type="ECO:0000259" key="1">
    <source>
        <dbReference type="Pfam" id="PF00814"/>
    </source>
</evidence>
<gene>
    <name evidence="2" type="primary">tsaB</name>
    <name evidence="2" type="ORF">K4G66_15520</name>
</gene>
<dbReference type="GO" id="GO:0005829">
    <property type="term" value="C:cytosol"/>
    <property type="evidence" value="ECO:0007669"/>
    <property type="project" value="TreeGrafter"/>
</dbReference>
<dbReference type="GO" id="GO:0002949">
    <property type="term" value="P:tRNA threonylcarbamoyladenosine modification"/>
    <property type="evidence" value="ECO:0007669"/>
    <property type="project" value="InterPro"/>
</dbReference>
<dbReference type="NCBIfam" id="TIGR03725">
    <property type="entry name" value="T6A_YeaZ"/>
    <property type="match status" value="1"/>
</dbReference>
<dbReference type="AlphaFoldDB" id="A0AA49JK43"/>
<feature type="domain" description="Gcp-like" evidence="1">
    <location>
        <begin position="34"/>
        <end position="135"/>
    </location>
</feature>
<dbReference type="GO" id="GO:0061711">
    <property type="term" value="F:tRNA N(6)-L-threonylcarbamoyladenine synthase activity"/>
    <property type="evidence" value="ECO:0007669"/>
    <property type="project" value="UniProtKB-EC"/>
</dbReference>
<dbReference type="EMBL" id="CP120682">
    <property type="protein sequence ID" value="WKN40103.1"/>
    <property type="molecule type" value="Genomic_DNA"/>
</dbReference>
<dbReference type="EC" id="2.3.1.234" evidence="2"/>
<keyword evidence="2" id="KW-0012">Acyltransferase</keyword>
<dbReference type="Pfam" id="PF00814">
    <property type="entry name" value="TsaD"/>
    <property type="match status" value="1"/>
</dbReference>
<sequence>MATILSIETATKTCSVALHRGETLLGLQEVHLDKSHSSLLHVLIDDLLRYCEVERSQLDAVAVSVGPGSYTGLRIGVSTVKGIGYALDIPVIGVNTLEAMARGMQPYNVSGAWLCPMLDARRMEVYCLLQDETGQEMWETRPVILDDHSFQKELEEHPMLFFGDGSDKCQSLFGNHPNAYFVSGIQPSAQWIGELAQGKFEQSAFEDLAYFVPFYLKEYRTTQPKKNPLR</sequence>
<evidence type="ECO:0000313" key="2">
    <source>
        <dbReference type="EMBL" id="WKN40103.1"/>
    </source>
</evidence>
<dbReference type="InterPro" id="IPR000905">
    <property type="entry name" value="Gcp-like_dom"/>
</dbReference>
<dbReference type="PANTHER" id="PTHR11735:SF11">
    <property type="entry name" value="TRNA THREONYLCARBAMOYLADENOSINE BIOSYNTHESIS PROTEIN TSAB"/>
    <property type="match status" value="1"/>
</dbReference>
<reference evidence="2" key="2">
    <citation type="journal article" date="2024" name="Antonie Van Leeuwenhoek">
        <title>Roseihalotalea indica gen. nov., sp. nov., a halophilic Bacteroidetes from mesopelagic Southwest Indian Ocean with higher carbohydrate metabolic potential.</title>
        <authorList>
            <person name="Chen B."/>
            <person name="Zhang M."/>
            <person name="Lin D."/>
            <person name="Ye J."/>
            <person name="Tang K."/>
        </authorList>
    </citation>
    <scope>NUCLEOTIDE SEQUENCE</scope>
    <source>
        <strain evidence="2">TK19036</strain>
    </source>
</reference>
<accession>A0AA49JK43</accession>
<dbReference type="InterPro" id="IPR022496">
    <property type="entry name" value="T6A_TsaB"/>
</dbReference>
<dbReference type="SUPFAM" id="SSF53067">
    <property type="entry name" value="Actin-like ATPase domain"/>
    <property type="match status" value="2"/>
</dbReference>
<dbReference type="InterPro" id="IPR043129">
    <property type="entry name" value="ATPase_NBD"/>
</dbReference>